<dbReference type="RefSeq" id="WP_234612808.1">
    <property type="nucleotide sequence ID" value="NZ_CP098806.1"/>
</dbReference>
<proteinExistence type="predicted"/>
<dbReference type="Proteomes" id="UP001139700">
    <property type="component" value="Unassembled WGS sequence"/>
</dbReference>
<dbReference type="EMBL" id="JAJTTA010000002">
    <property type="protein sequence ID" value="MCF0040357.1"/>
    <property type="molecule type" value="Genomic_DNA"/>
</dbReference>
<dbReference type="AlphaFoldDB" id="A0A9X1TGE8"/>
<name>A0A9X1TGE8_9BACT</name>
<keyword evidence="3" id="KW-1185">Reference proteome</keyword>
<dbReference type="PANTHER" id="PTHR36438:SF1">
    <property type="entry name" value="IRON-SULFUR CLUSTER REPAIR PROTEIN YTFE"/>
    <property type="match status" value="1"/>
</dbReference>
<dbReference type="GO" id="GO:0005737">
    <property type="term" value="C:cytoplasm"/>
    <property type="evidence" value="ECO:0007669"/>
    <property type="project" value="UniProtKB-SubCell"/>
</dbReference>
<protein>
    <recommendedName>
        <fullName evidence="4">Hemerythrin-like domain-containing protein</fullName>
    </recommendedName>
</protein>
<sequence length="70" mass="8059">MRSGQIKTVPMMQDHENECKRMRKIAALSGNYTPGPDACTANKALFFVLEEFESDRHKHIHLEKELQADD</sequence>
<reference evidence="2" key="1">
    <citation type="submission" date="2021-12" db="EMBL/GenBank/DDBJ databases">
        <title>Novel species in genus Dyadobacter.</title>
        <authorList>
            <person name="Ma C."/>
        </authorList>
    </citation>
    <scope>NUCLEOTIDE SEQUENCE</scope>
    <source>
        <strain evidence="2">CY399</strain>
    </source>
</reference>
<evidence type="ECO:0008006" key="4">
    <source>
        <dbReference type="Google" id="ProtNLM"/>
    </source>
</evidence>
<organism evidence="2 3">
    <name type="scientific">Dyadobacter fanqingshengii</name>
    <dbReference type="NCBI Taxonomy" id="2906443"/>
    <lineage>
        <taxon>Bacteria</taxon>
        <taxon>Pseudomonadati</taxon>
        <taxon>Bacteroidota</taxon>
        <taxon>Cytophagia</taxon>
        <taxon>Cytophagales</taxon>
        <taxon>Spirosomataceae</taxon>
        <taxon>Dyadobacter</taxon>
    </lineage>
</organism>
<accession>A0A9X1TGE8</accession>
<comment type="caution">
    <text evidence="2">The sequence shown here is derived from an EMBL/GenBank/DDBJ whole genome shotgun (WGS) entry which is preliminary data.</text>
</comment>
<evidence type="ECO:0000313" key="2">
    <source>
        <dbReference type="EMBL" id="MCF0040357.1"/>
    </source>
</evidence>
<gene>
    <name evidence="2" type="ORF">LXM24_09695</name>
</gene>
<evidence type="ECO:0000256" key="1">
    <source>
        <dbReference type="ARBA" id="ARBA00004496"/>
    </source>
</evidence>
<evidence type="ECO:0000313" key="3">
    <source>
        <dbReference type="Proteomes" id="UP001139700"/>
    </source>
</evidence>
<comment type="subcellular location">
    <subcellularLocation>
        <location evidence="1">Cytoplasm</location>
    </subcellularLocation>
</comment>
<dbReference type="InterPro" id="IPR019903">
    <property type="entry name" value="RIC_family"/>
</dbReference>
<dbReference type="PANTHER" id="PTHR36438">
    <property type="entry name" value="IRON-SULFUR CLUSTER REPAIR PROTEIN YTFE"/>
    <property type="match status" value="1"/>
</dbReference>
<dbReference type="Gene3D" id="1.20.120.520">
    <property type="entry name" value="nmb1532 protein domain like"/>
    <property type="match status" value="1"/>
</dbReference>